<sequence length="195" mass="21408">MVRGGVYEQFRGALLGGLWGLEQQSPVLVKQYRQQWLADAPAQDDWCAALPHLLAAWQQPLIVVPAPLANIQALLHEYLEQAWRPEPLVKPVNCLAAAPEPVMQVRYALAIAPGNLMLAQQLLKDVPTLPLLGCLFGAYWGALALPPAAWAHWRPELANVVDRSMSRWCGGTFAGLAVAPAGRLHPRPPLQIRNN</sequence>
<dbReference type="OrthoDB" id="564962at2"/>
<keyword evidence="2" id="KW-1185">Reference proteome</keyword>
<evidence type="ECO:0000313" key="2">
    <source>
        <dbReference type="Proteomes" id="UP000231057"/>
    </source>
</evidence>
<name>A0A2D2Q1T0_PARLV</name>
<dbReference type="EMBL" id="CP018092">
    <property type="protein sequence ID" value="ATS18217.1"/>
    <property type="molecule type" value="Genomic_DNA"/>
</dbReference>
<organism evidence="1 2">
    <name type="scientific">Parathermosynechococcus lividus PCC 6715</name>
    <dbReference type="NCBI Taxonomy" id="1917166"/>
    <lineage>
        <taxon>Bacteria</taxon>
        <taxon>Bacillati</taxon>
        <taxon>Cyanobacteriota</taxon>
        <taxon>Cyanophyceae</taxon>
        <taxon>Acaryochloridales</taxon>
        <taxon>Thermosynechococcaceae</taxon>
        <taxon>Parathermosynechococcus</taxon>
    </lineage>
</organism>
<protein>
    <submittedName>
        <fullName evidence="1">Uncharacterized protein</fullName>
    </submittedName>
</protein>
<gene>
    <name evidence="1" type="ORF">BRW62_04985</name>
</gene>
<reference evidence="1 2" key="1">
    <citation type="submission" date="2016-11" db="EMBL/GenBank/DDBJ databases">
        <title>Complete genome sequence of thermophilic cyanobacteria strain Synechococcus sp. PCC6715.</title>
        <authorList>
            <person name="Tang J."/>
            <person name="Daroch M."/>
            <person name="Liang Y."/>
            <person name="Jiang D."/>
            <person name="Shah M."/>
        </authorList>
    </citation>
    <scope>NUCLEOTIDE SEQUENCE [LARGE SCALE GENOMIC DNA]</scope>
    <source>
        <strain evidence="1 2">PCC 6715</strain>
    </source>
</reference>
<accession>A0A2D2Q1T0</accession>
<evidence type="ECO:0000313" key="1">
    <source>
        <dbReference type="EMBL" id="ATS18217.1"/>
    </source>
</evidence>
<dbReference type="RefSeq" id="WP_099798566.1">
    <property type="nucleotide sequence ID" value="NZ_CP018092.1"/>
</dbReference>
<dbReference type="KEGG" id="slw:BRW62_04985"/>
<reference evidence="2" key="2">
    <citation type="journal article" date="2022" name="Front. Microbiol.">
        <title>Comparative Genomic Analysis Revealed Distinct Molecular Components and Organization of CO2-Concentrating Mechanism in Thermophilic Cyanobacteria.</title>
        <authorList>
            <person name="Tang J."/>
            <person name="Zhou H."/>
            <person name="Yao D."/>
            <person name="Riaz S."/>
            <person name="You D."/>
            <person name="Klepacz-Smolka A."/>
            <person name="Daroch M."/>
        </authorList>
    </citation>
    <scope>NUCLEOTIDE SEQUENCE [LARGE SCALE GENOMIC DNA]</scope>
    <source>
        <strain evidence="2">PCC 6715</strain>
    </source>
</reference>
<proteinExistence type="predicted"/>
<dbReference type="Proteomes" id="UP000231057">
    <property type="component" value="Chromosome"/>
</dbReference>
<dbReference type="AlphaFoldDB" id="A0A2D2Q1T0"/>